<sequence length="48" mass="5575">MKEQLVRTIDYTNVLYADITIGVVTLLLGLILWKNKTYRWPLIVLGLL</sequence>
<dbReference type="EMBL" id="UINC01131388">
    <property type="protein sequence ID" value="SVD13067.1"/>
    <property type="molecule type" value="Genomic_DNA"/>
</dbReference>
<feature type="non-terminal residue" evidence="2">
    <location>
        <position position="48"/>
    </location>
</feature>
<evidence type="ECO:0000256" key="1">
    <source>
        <dbReference type="SAM" id="Phobius"/>
    </source>
</evidence>
<keyword evidence="1" id="KW-0472">Membrane</keyword>
<keyword evidence="1" id="KW-1133">Transmembrane helix</keyword>
<protein>
    <submittedName>
        <fullName evidence="2">Uncharacterized protein</fullName>
    </submittedName>
</protein>
<name>A0A382SV30_9ZZZZ</name>
<accession>A0A382SV30</accession>
<gene>
    <name evidence="2" type="ORF">METZ01_LOCUS365921</name>
</gene>
<dbReference type="AlphaFoldDB" id="A0A382SV30"/>
<proteinExistence type="predicted"/>
<feature type="transmembrane region" description="Helical" evidence="1">
    <location>
        <begin position="14"/>
        <end position="33"/>
    </location>
</feature>
<keyword evidence="1" id="KW-0812">Transmembrane</keyword>
<evidence type="ECO:0000313" key="2">
    <source>
        <dbReference type="EMBL" id="SVD13067.1"/>
    </source>
</evidence>
<reference evidence="2" key="1">
    <citation type="submission" date="2018-05" db="EMBL/GenBank/DDBJ databases">
        <authorList>
            <person name="Lanie J.A."/>
            <person name="Ng W.-L."/>
            <person name="Kazmierczak K.M."/>
            <person name="Andrzejewski T.M."/>
            <person name="Davidsen T.M."/>
            <person name="Wayne K.J."/>
            <person name="Tettelin H."/>
            <person name="Glass J.I."/>
            <person name="Rusch D."/>
            <person name="Podicherti R."/>
            <person name="Tsui H.-C.T."/>
            <person name="Winkler M.E."/>
        </authorList>
    </citation>
    <scope>NUCLEOTIDE SEQUENCE</scope>
</reference>
<organism evidence="2">
    <name type="scientific">marine metagenome</name>
    <dbReference type="NCBI Taxonomy" id="408172"/>
    <lineage>
        <taxon>unclassified sequences</taxon>
        <taxon>metagenomes</taxon>
        <taxon>ecological metagenomes</taxon>
    </lineage>
</organism>